<dbReference type="Gene3D" id="1.10.260.40">
    <property type="entry name" value="lambda repressor-like DNA-binding domains"/>
    <property type="match status" value="1"/>
</dbReference>
<dbReference type="PROSITE" id="PS50943">
    <property type="entry name" value="HTH_CROC1"/>
    <property type="match status" value="1"/>
</dbReference>
<feature type="domain" description="HTH cro/C1-type" evidence="1">
    <location>
        <begin position="30"/>
        <end position="63"/>
    </location>
</feature>
<organism evidence="3">
    <name type="scientific">Caldiarchaeum subterraneum</name>
    <dbReference type="NCBI Taxonomy" id="311458"/>
    <lineage>
        <taxon>Archaea</taxon>
        <taxon>Nitrososphaerota</taxon>
        <taxon>Candidatus Caldarchaeales</taxon>
        <taxon>Candidatus Caldarchaeaceae</taxon>
        <taxon>Candidatus Caldarchaeum</taxon>
    </lineage>
</organism>
<dbReference type="InterPro" id="IPR001387">
    <property type="entry name" value="Cro/C1-type_HTH"/>
</dbReference>
<dbReference type="PANTHER" id="PTHR40730:SF4">
    <property type="entry name" value="TRANSCRIPTIONAL REGULATOR"/>
    <property type="match status" value="1"/>
</dbReference>
<dbReference type="InterPro" id="IPR010982">
    <property type="entry name" value="Lambda_DNA-bd_dom_sf"/>
</dbReference>
<dbReference type="EMBL" id="DTAD01000073">
    <property type="protein sequence ID" value="HGN90805.1"/>
    <property type="molecule type" value="Genomic_DNA"/>
</dbReference>
<reference evidence="3" key="1">
    <citation type="journal article" date="2020" name="mSystems">
        <title>Genome- and Community-Level Interaction Insights into Carbon Utilization and Element Cycling Functions of Hydrothermarchaeota in Hydrothermal Sediment.</title>
        <authorList>
            <person name="Zhou Z."/>
            <person name="Liu Y."/>
            <person name="Xu W."/>
            <person name="Pan J."/>
            <person name="Luo Z.H."/>
            <person name="Li M."/>
        </authorList>
    </citation>
    <scope>NUCLEOTIDE SEQUENCE [LARGE SCALE GENOMIC DNA]</scope>
    <source>
        <strain evidence="3">SpSt-613</strain>
        <strain evidence="2">SpSt-669</strain>
    </source>
</reference>
<sequence length="126" mass="14492">MQEMLLPAEIESKIMIPLLRAMVAKRLVYEKGYTQEKVAQVLGVTQAAVSNYLRGVRGISSELEKHEELMKWADEVVEAVVKNEPRQEIARRINDALKNIRVMRILCEYHKKVEPDIDVDSCHVCD</sequence>
<proteinExistence type="predicted"/>
<evidence type="ECO:0000259" key="1">
    <source>
        <dbReference type="PROSITE" id="PS50943"/>
    </source>
</evidence>
<comment type="caution">
    <text evidence="3">The sequence shown here is derived from an EMBL/GenBank/DDBJ whole genome shotgun (WGS) entry which is preliminary data.</text>
</comment>
<gene>
    <name evidence="3" type="ORF">ENT82_06750</name>
    <name evidence="2" type="ORF">ENU43_00780</name>
</gene>
<dbReference type="Pfam" id="PF01381">
    <property type="entry name" value="HTH_3"/>
    <property type="match status" value="1"/>
</dbReference>
<dbReference type="EMBL" id="DTCM01000010">
    <property type="protein sequence ID" value="HGL40194.1"/>
    <property type="molecule type" value="Genomic_DNA"/>
</dbReference>
<dbReference type="CDD" id="cd00093">
    <property type="entry name" value="HTH_XRE"/>
    <property type="match status" value="1"/>
</dbReference>
<evidence type="ECO:0000313" key="2">
    <source>
        <dbReference type="EMBL" id="HGL40194.1"/>
    </source>
</evidence>
<protein>
    <submittedName>
        <fullName evidence="3">Helix-turn-helix domain-containing protein</fullName>
    </submittedName>
</protein>
<dbReference type="GO" id="GO:0003677">
    <property type="term" value="F:DNA binding"/>
    <property type="evidence" value="ECO:0007669"/>
    <property type="project" value="InterPro"/>
</dbReference>
<accession>A0A7C4E0V0</accession>
<dbReference type="SUPFAM" id="SSF47413">
    <property type="entry name" value="lambda repressor-like DNA-binding domains"/>
    <property type="match status" value="1"/>
</dbReference>
<dbReference type="PANTHER" id="PTHR40730">
    <property type="entry name" value="TRANSCRIPTIONAL REGULATOR PROTEIN-LIKE PROTEIN"/>
    <property type="match status" value="1"/>
</dbReference>
<name>A0A7C4E0V0_CALS0</name>
<evidence type="ECO:0000313" key="3">
    <source>
        <dbReference type="EMBL" id="HGN90805.1"/>
    </source>
</evidence>
<dbReference type="AlphaFoldDB" id="A0A7C4E0V0"/>